<keyword evidence="5" id="KW-0732">Signal</keyword>
<dbReference type="RefSeq" id="WP_135087891.1">
    <property type="nucleotide sequence ID" value="NZ_SPDV01000028.1"/>
</dbReference>
<dbReference type="AlphaFoldDB" id="A0A4Y8ZNS4"/>
<evidence type="ECO:0000256" key="4">
    <source>
        <dbReference type="RuleBase" id="RU361169"/>
    </source>
</evidence>
<evidence type="ECO:0000313" key="7">
    <source>
        <dbReference type="Proteomes" id="UP000298213"/>
    </source>
</evidence>
<dbReference type="SMART" id="SM00710">
    <property type="entry name" value="PbH1"/>
    <property type="match status" value="6"/>
</dbReference>
<comment type="similarity">
    <text evidence="1 4">Belongs to the glycosyl hydrolase 28 family.</text>
</comment>
<protein>
    <submittedName>
        <fullName evidence="6">Glycoside hydrolase</fullName>
    </submittedName>
</protein>
<sequence length="461" mass="50082">MSGLARRRLLALLAGAAAALRALPAAAAVRIFDVEDYGAAGDGRTPDTQSIQRAIDAAAAAGGGARVLLRRGRTYLTGPLRLAAGIDFRVDGVLRVSIDPADYAQPSLLHAKSAPGLTISGSGTIDGRSPEFMERYDAADEWWIPKAFRPRLIVLEDCERLTIRGVTIVDAPSWTVHLVGCRGVLVDGITIRNQRDVPNCDGIDPDHCQDVVIRNCRITCGDDATVIKTTAAFPQYGPSTRIHVHDCVLDTQDSGLKIGTETTQDIHDIRFERCRIVSSCRGLTIQLRDPGDVHDILFRDVDFVSRYHSAPWWGRGEAISFTAIPRNADTKVGTIRDVRVERVRGRAENSVRIEGLGGGRVRDVTLERVDLTLGRTTAYPGAVFDNRPTAVVPPIEPHPTPAISIRNAEAVTLRDCAVRWSGALPESFTHALQAENAPGLTFSNFRGEAAHPERFAAIRIS</sequence>
<dbReference type="InterPro" id="IPR006626">
    <property type="entry name" value="PbH1"/>
</dbReference>
<dbReference type="InterPro" id="IPR011050">
    <property type="entry name" value="Pectin_lyase_fold/virulence"/>
</dbReference>
<proteinExistence type="inferred from homology"/>
<keyword evidence="3 4" id="KW-0326">Glycosidase</keyword>
<evidence type="ECO:0000256" key="3">
    <source>
        <dbReference type="ARBA" id="ARBA00023295"/>
    </source>
</evidence>
<dbReference type="Pfam" id="PF00295">
    <property type="entry name" value="Glyco_hydro_28"/>
    <property type="match status" value="1"/>
</dbReference>
<dbReference type="InterPro" id="IPR000743">
    <property type="entry name" value="Glyco_hydro_28"/>
</dbReference>
<dbReference type="OrthoDB" id="9795222at2"/>
<gene>
    <name evidence="6" type="ORF">E2493_14140</name>
</gene>
<evidence type="ECO:0000256" key="5">
    <source>
        <dbReference type="SAM" id="SignalP"/>
    </source>
</evidence>
<accession>A0A4Y8ZNS4</accession>
<organism evidence="6 7">
    <name type="scientific">Sphingomonas parva</name>
    <dbReference type="NCBI Taxonomy" id="2555898"/>
    <lineage>
        <taxon>Bacteria</taxon>
        <taxon>Pseudomonadati</taxon>
        <taxon>Pseudomonadota</taxon>
        <taxon>Alphaproteobacteria</taxon>
        <taxon>Sphingomonadales</taxon>
        <taxon>Sphingomonadaceae</taxon>
        <taxon>Sphingomonas</taxon>
    </lineage>
</organism>
<comment type="caution">
    <text evidence="6">The sequence shown here is derived from an EMBL/GenBank/DDBJ whole genome shotgun (WGS) entry which is preliminary data.</text>
</comment>
<evidence type="ECO:0000313" key="6">
    <source>
        <dbReference type="EMBL" id="TFI57658.1"/>
    </source>
</evidence>
<dbReference type="Gene3D" id="2.160.20.10">
    <property type="entry name" value="Single-stranded right-handed beta-helix, Pectin lyase-like"/>
    <property type="match status" value="1"/>
</dbReference>
<dbReference type="GO" id="GO:0005975">
    <property type="term" value="P:carbohydrate metabolic process"/>
    <property type="evidence" value="ECO:0007669"/>
    <property type="project" value="InterPro"/>
</dbReference>
<evidence type="ECO:0000256" key="1">
    <source>
        <dbReference type="ARBA" id="ARBA00008834"/>
    </source>
</evidence>
<reference evidence="6 7" key="1">
    <citation type="submission" date="2019-03" db="EMBL/GenBank/DDBJ databases">
        <title>Genome sequence of Sphingomonas sp. 17J27-24.</title>
        <authorList>
            <person name="Kim M."/>
            <person name="Maeng S."/>
            <person name="Sathiyaraj S."/>
        </authorList>
    </citation>
    <scope>NUCLEOTIDE SEQUENCE [LARGE SCALE GENOMIC DNA]</scope>
    <source>
        <strain evidence="6 7">17J27-24</strain>
    </source>
</reference>
<keyword evidence="7" id="KW-1185">Reference proteome</keyword>
<dbReference type="PROSITE" id="PS51318">
    <property type="entry name" value="TAT"/>
    <property type="match status" value="1"/>
</dbReference>
<feature type="chain" id="PRO_5021419039" evidence="5">
    <location>
        <begin position="28"/>
        <end position="461"/>
    </location>
</feature>
<dbReference type="Proteomes" id="UP000298213">
    <property type="component" value="Unassembled WGS sequence"/>
</dbReference>
<evidence type="ECO:0000256" key="2">
    <source>
        <dbReference type="ARBA" id="ARBA00022801"/>
    </source>
</evidence>
<dbReference type="SUPFAM" id="SSF51126">
    <property type="entry name" value="Pectin lyase-like"/>
    <property type="match status" value="1"/>
</dbReference>
<dbReference type="InterPro" id="IPR051801">
    <property type="entry name" value="GH28_Enzymes"/>
</dbReference>
<dbReference type="InterPro" id="IPR012334">
    <property type="entry name" value="Pectin_lyas_fold"/>
</dbReference>
<feature type="signal peptide" evidence="5">
    <location>
        <begin position="1"/>
        <end position="27"/>
    </location>
</feature>
<dbReference type="GO" id="GO:0004650">
    <property type="term" value="F:polygalacturonase activity"/>
    <property type="evidence" value="ECO:0007669"/>
    <property type="project" value="InterPro"/>
</dbReference>
<dbReference type="PANTHER" id="PTHR31339">
    <property type="entry name" value="PECTIN LYASE-RELATED"/>
    <property type="match status" value="1"/>
</dbReference>
<dbReference type="InterPro" id="IPR006311">
    <property type="entry name" value="TAT_signal"/>
</dbReference>
<name>A0A4Y8ZNS4_9SPHN</name>
<dbReference type="EMBL" id="SPDV01000028">
    <property type="protein sequence ID" value="TFI57658.1"/>
    <property type="molecule type" value="Genomic_DNA"/>
</dbReference>
<dbReference type="PANTHER" id="PTHR31339:SF9">
    <property type="entry name" value="PLASMIN AND FIBRONECTIN-BINDING PROTEIN A"/>
    <property type="match status" value="1"/>
</dbReference>
<keyword evidence="2 4" id="KW-0378">Hydrolase</keyword>